<dbReference type="AlphaFoldDB" id="A0AAD4L547"/>
<proteinExistence type="inferred from homology"/>
<evidence type="ECO:0000256" key="4">
    <source>
        <dbReference type="ARBA" id="ARBA00023015"/>
    </source>
</evidence>
<evidence type="ECO:0000256" key="1">
    <source>
        <dbReference type="ARBA" id="ARBA00004123"/>
    </source>
</evidence>
<dbReference type="GeneID" id="70245117"/>
<comment type="similarity">
    <text evidence="8">Belongs to the prtT family.</text>
</comment>
<dbReference type="SUPFAM" id="SSF57701">
    <property type="entry name" value="Zn2/Cys6 DNA-binding domain"/>
    <property type="match status" value="1"/>
</dbReference>
<dbReference type="PROSITE" id="PS00463">
    <property type="entry name" value="ZN2_CY6_FUNGAL_1"/>
    <property type="match status" value="1"/>
</dbReference>
<dbReference type="Proteomes" id="UP001201262">
    <property type="component" value="Unassembled WGS sequence"/>
</dbReference>
<evidence type="ECO:0000256" key="9">
    <source>
        <dbReference type="ARBA" id="ARBA00041135"/>
    </source>
</evidence>
<evidence type="ECO:0000313" key="13">
    <source>
        <dbReference type="Proteomes" id="UP001201262"/>
    </source>
</evidence>
<keyword evidence="13" id="KW-1185">Reference proteome</keyword>
<dbReference type="RefSeq" id="XP_046077862.1">
    <property type="nucleotide sequence ID" value="XM_046214830.1"/>
</dbReference>
<dbReference type="PANTHER" id="PTHR31845:SF34">
    <property type="entry name" value="TRANSCRIPTIONAL ACTIVATOR OF PROTEASES PRTT"/>
    <property type="match status" value="1"/>
</dbReference>
<comment type="caution">
    <text evidence="12">The sequence shown here is derived from an EMBL/GenBank/DDBJ whole genome shotgun (WGS) entry which is preliminary data.</text>
</comment>
<sequence length="600" mass="67474">MPPLRSGRASKACDLCRKCKTRCYASQGAKGSCLRCSTLSQVCSLNAENNHSISLAERERHIVTDDTSSSNGSNSIQQRIPVHERLTRLERTVEALVDRIDARFNELAGTASNTQIRTIKSTAETDTNTAPVFLIRDAATDAGVHTPELIQSHHRSTHSDVISTGLVTLSTAHSLLELFHIHYGRWVKFPEDISTTVLLPRIRKSPLLICSIFLISVRHTTQELADRLAPELFQEAKRLVSSSLLITPQSLEFFQAVLILSLWSTTIGQVPLSVDSWLLTGYALQQVSVSPDFVEVFQVRSIAQTARSQLDAWCLWNHLCLAHLQYCVGTRRQALLNQEQINHCVRFIESDNITNYEARMAAEISLYWVIYRKCCGSDINMSETKVALQTWHQEWMALLNQPRSQFLQMGFHFAHLLAYGQCLKSPSRLRGGLSVVETIATEMIYQSKTIINLVIETTDERTRHLTDQIYHIVTFSALTLCRLVHTYESKLRAANHDIEALDSLVTKLIDWLRSIGLPCHAAHMLGGILATQFSKLRPYARPGVSNVTDCDINFSALNHQSLPTDLGVLYPDFLGSELFNIAMDTAPWPQWGAMYQDNDL</sequence>
<evidence type="ECO:0000256" key="2">
    <source>
        <dbReference type="ARBA" id="ARBA00022723"/>
    </source>
</evidence>
<protein>
    <recommendedName>
        <fullName evidence="9">Transcriptional activator of proteases prtT</fullName>
    </recommendedName>
    <alternativeName>
        <fullName evidence="10">Zn(2)-C6 zinc finger-containing protein prtT</fullName>
    </alternativeName>
</protein>
<evidence type="ECO:0000256" key="10">
    <source>
        <dbReference type="ARBA" id="ARBA00042461"/>
    </source>
</evidence>
<dbReference type="InterPro" id="IPR051089">
    <property type="entry name" value="prtT"/>
</dbReference>
<evidence type="ECO:0000256" key="8">
    <source>
        <dbReference type="ARBA" id="ARBA00038134"/>
    </source>
</evidence>
<comment type="subcellular location">
    <subcellularLocation>
        <location evidence="1">Nucleus</location>
    </subcellularLocation>
</comment>
<dbReference type="InterPro" id="IPR036864">
    <property type="entry name" value="Zn2-C6_fun-type_DNA-bd_sf"/>
</dbReference>
<evidence type="ECO:0000313" key="12">
    <source>
        <dbReference type="EMBL" id="KAH8705241.1"/>
    </source>
</evidence>
<feature type="domain" description="Zn(2)-C6 fungal-type" evidence="11">
    <location>
        <begin position="12"/>
        <end position="43"/>
    </location>
</feature>
<dbReference type="CDD" id="cd12148">
    <property type="entry name" value="fungal_TF_MHR"/>
    <property type="match status" value="1"/>
</dbReference>
<gene>
    <name evidence="12" type="ORF">BGW36DRAFT_367155</name>
</gene>
<dbReference type="GO" id="GO:0000976">
    <property type="term" value="F:transcription cis-regulatory region binding"/>
    <property type="evidence" value="ECO:0007669"/>
    <property type="project" value="TreeGrafter"/>
</dbReference>
<reference evidence="12" key="1">
    <citation type="submission" date="2021-12" db="EMBL/GenBank/DDBJ databases">
        <title>Convergent genome expansion in fungi linked to evolution of root-endophyte symbiosis.</title>
        <authorList>
            <consortium name="DOE Joint Genome Institute"/>
            <person name="Ke Y.-H."/>
            <person name="Bonito G."/>
            <person name="Liao H.-L."/>
            <person name="Looney B."/>
            <person name="Rojas-Flechas A."/>
            <person name="Nash J."/>
            <person name="Hameed K."/>
            <person name="Schadt C."/>
            <person name="Martin F."/>
            <person name="Crous P.W."/>
            <person name="Miettinen O."/>
            <person name="Magnuson J.K."/>
            <person name="Labbe J."/>
            <person name="Jacobson D."/>
            <person name="Doktycz M.J."/>
            <person name="Veneault-Fourrey C."/>
            <person name="Kuo A."/>
            <person name="Mondo S."/>
            <person name="Calhoun S."/>
            <person name="Riley R."/>
            <person name="Ohm R."/>
            <person name="LaButti K."/>
            <person name="Andreopoulos B."/>
            <person name="Pangilinan J."/>
            <person name="Nolan M."/>
            <person name="Tritt A."/>
            <person name="Clum A."/>
            <person name="Lipzen A."/>
            <person name="Daum C."/>
            <person name="Barry K."/>
            <person name="Grigoriev I.V."/>
            <person name="Vilgalys R."/>
        </authorList>
    </citation>
    <scope>NUCLEOTIDE SEQUENCE</scope>
    <source>
        <strain evidence="12">PMI_201</strain>
    </source>
</reference>
<evidence type="ECO:0000256" key="5">
    <source>
        <dbReference type="ARBA" id="ARBA00023125"/>
    </source>
</evidence>
<dbReference type="Gene3D" id="4.10.240.10">
    <property type="entry name" value="Zn(2)-C6 fungal-type DNA-binding domain"/>
    <property type="match status" value="1"/>
</dbReference>
<evidence type="ECO:0000259" key="11">
    <source>
        <dbReference type="PROSITE" id="PS00463"/>
    </source>
</evidence>
<organism evidence="12 13">
    <name type="scientific">Talaromyces proteolyticus</name>
    <dbReference type="NCBI Taxonomy" id="1131652"/>
    <lineage>
        <taxon>Eukaryota</taxon>
        <taxon>Fungi</taxon>
        <taxon>Dikarya</taxon>
        <taxon>Ascomycota</taxon>
        <taxon>Pezizomycotina</taxon>
        <taxon>Eurotiomycetes</taxon>
        <taxon>Eurotiomycetidae</taxon>
        <taxon>Eurotiales</taxon>
        <taxon>Trichocomaceae</taxon>
        <taxon>Talaromyces</taxon>
        <taxon>Talaromyces sect. Bacilispori</taxon>
    </lineage>
</organism>
<keyword evidence="6" id="KW-0804">Transcription</keyword>
<keyword evidence="7" id="KW-0539">Nucleus</keyword>
<keyword evidence="2" id="KW-0479">Metal-binding</keyword>
<evidence type="ECO:0000256" key="3">
    <source>
        <dbReference type="ARBA" id="ARBA00022833"/>
    </source>
</evidence>
<keyword evidence="4" id="KW-0805">Transcription regulation</keyword>
<dbReference type="SMART" id="SM00066">
    <property type="entry name" value="GAL4"/>
    <property type="match status" value="1"/>
</dbReference>
<dbReference type="GO" id="GO:0005634">
    <property type="term" value="C:nucleus"/>
    <property type="evidence" value="ECO:0007669"/>
    <property type="project" value="UniProtKB-SubCell"/>
</dbReference>
<dbReference type="GO" id="GO:0000981">
    <property type="term" value="F:DNA-binding transcription factor activity, RNA polymerase II-specific"/>
    <property type="evidence" value="ECO:0007669"/>
    <property type="project" value="InterPro"/>
</dbReference>
<name>A0AAD4L547_9EURO</name>
<dbReference type="GO" id="GO:0008270">
    <property type="term" value="F:zinc ion binding"/>
    <property type="evidence" value="ECO:0007669"/>
    <property type="project" value="InterPro"/>
</dbReference>
<dbReference type="PANTHER" id="PTHR31845">
    <property type="entry name" value="FINGER DOMAIN PROTEIN, PUTATIVE-RELATED"/>
    <property type="match status" value="1"/>
</dbReference>
<keyword evidence="3" id="KW-0862">Zinc</keyword>
<keyword evidence="5" id="KW-0238">DNA-binding</keyword>
<dbReference type="EMBL" id="JAJTJA010000001">
    <property type="protein sequence ID" value="KAH8705241.1"/>
    <property type="molecule type" value="Genomic_DNA"/>
</dbReference>
<dbReference type="InterPro" id="IPR001138">
    <property type="entry name" value="Zn2Cys6_DnaBD"/>
</dbReference>
<dbReference type="CDD" id="cd00067">
    <property type="entry name" value="GAL4"/>
    <property type="match status" value="1"/>
</dbReference>
<evidence type="ECO:0000256" key="6">
    <source>
        <dbReference type="ARBA" id="ARBA00023163"/>
    </source>
</evidence>
<accession>A0AAD4L547</accession>
<evidence type="ECO:0000256" key="7">
    <source>
        <dbReference type="ARBA" id="ARBA00023242"/>
    </source>
</evidence>